<evidence type="ECO:0000256" key="1">
    <source>
        <dbReference type="ARBA" id="ARBA00004141"/>
    </source>
</evidence>
<evidence type="ECO:0000256" key="2">
    <source>
        <dbReference type="ARBA" id="ARBA00007511"/>
    </source>
</evidence>
<keyword evidence="5 6" id="KW-0472">Membrane</keyword>
<evidence type="ECO:0000256" key="3">
    <source>
        <dbReference type="ARBA" id="ARBA00022692"/>
    </source>
</evidence>
<dbReference type="InterPro" id="IPR005496">
    <property type="entry name" value="Integral_membrane_TerC"/>
</dbReference>
<organism evidence="7 8">
    <name type="scientific">Hydrogenophilus thermoluteolus</name>
    <name type="common">Pseudomonas hydrogenothermophila</name>
    <dbReference type="NCBI Taxonomy" id="297"/>
    <lineage>
        <taxon>Bacteria</taxon>
        <taxon>Pseudomonadati</taxon>
        <taxon>Pseudomonadota</taxon>
        <taxon>Hydrogenophilia</taxon>
        <taxon>Hydrogenophilales</taxon>
        <taxon>Hydrogenophilaceae</taxon>
        <taxon>Hydrogenophilus</taxon>
    </lineage>
</organism>
<dbReference type="PANTHER" id="PTHR30238">
    <property type="entry name" value="MEMBRANE BOUND PREDICTED REDOX MODULATOR"/>
    <property type="match status" value="1"/>
</dbReference>
<comment type="subcellular location">
    <subcellularLocation>
        <location evidence="1">Membrane</location>
        <topology evidence="1">Multi-pass membrane protein</topology>
    </subcellularLocation>
</comment>
<evidence type="ECO:0000313" key="7">
    <source>
        <dbReference type="EMBL" id="BBD77545.1"/>
    </source>
</evidence>
<evidence type="ECO:0000313" key="8">
    <source>
        <dbReference type="Proteomes" id="UP000262004"/>
    </source>
</evidence>
<feature type="transmembrane region" description="Helical" evidence="6">
    <location>
        <begin position="156"/>
        <end position="179"/>
    </location>
</feature>
<dbReference type="OrthoDB" id="5291290at2"/>
<sequence>MALVELSDLIFAFLTLTALEIILGIDNVIFLAILVNRLPKAQQTKGRILGLSLAMLFRIALLFSLTWIMRLTTPLFSLFSWSFSGRDLILLGGGLFLIAKSVSEIHESLEGSGDRAVQSPKPKAFLAVLIQIALIDIIFSLDSVITAVGLVQNLPVMIAAIVVAVLVMMVAAAPIAAFIDHHPTVKMLALSFLVVIGVVLISEAFGVHVPKGYLYFAMAFSFVVEMLNIRLRKRMNGNAVALHTPHMPTNAPQNERKE</sequence>
<feature type="transmembrane region" description="Helical" evidence="6">
    <location>
        <begin position="213"/>
        <end position="231"/>
    </location>
</feature>
<dbReference type="RefSeq" id="WP_119335275.1">
    <property type="nucleotide sequence ID" value="NZ_AP018558.1"/>
</dbReference>
<gene>
    <name evidence="7" type="ORF">HPTL_1281</name>
</gene>
<comment type="similarity">
    <text evidence="2">Belongs to the TerC family.</text>
</comment>
<evidence type="ECO:0000256" key="5">
    <source>
        <dbReference type="ARBA" id="ARBA00023136"/>
    </source>
</evidence>
<name>A0A2Z6DZ70_HYDTE</name>
<dbReference type="KEGG" id="htl:HPTL_1281"/>
<feature type="transmembrane region" description="Helical" evidence="6">
    <location>
        <begin position="48"/>
        <end position="69"/>
    </location>
</feature>
<feature type="transmembrane region" description="Helical" evidence="6">
    <location>
        <begin position="188"/>
        <end position="207"/>
    </location>
</feature>
<dbReference type="AlphaFoldDB" id="A0A2Z6DZ70"/>
<feature type="transmembrane region" description="Helical" evidence="6">
    <location>
        <begin position="124"/>
        <end position="150"/>
    </location>
</feature>
<keyword evidence="3 6" id="KW-0812">Transmembrane</keyword>
<evidence type="ECO:0000256" key="4">
    <source>
        <dbReference type="ARBA" id="ARBA00022989"/>
    </source>
</evidence>
<dbReference type="PANTHER" id="PTHR30238:SF4">
    <property type="entry name" value="SLL1022 PROTEIN"/>
    <property type="match status" value="1"/>
</dbReference>
<keyword evidence="4 6" id="KW-1133">Transmembrane helix</keyword>
<proteinExistence type="inferred from homology"/>
<dbReference type="EMBL" id="AP018558">
    <property type="protein sequence ID" value="BBD77545.1"/>
    <property type="molecule type" value="Genomic_DNA"/>
</dbReference>
<protein>
    <submittedName>
        <fullName evidence="7">Integral membrane protein TerC family</fullName>
    </submittedName>
</protein>
<dbReference type="GO" id="GO:0016020">
    <property type="term" value="C:membrane"/>
    <property type="evidence" value="ECO:0007669"/>
    <property type="project" value="UniProtKB-SubCell"/>
</dbReference>
<reference evidence="7 8" key="1">
    <citation type="submission" date="2018-04" db="EMBL/GenBank/DDBJ databases">
        <title>Complete genome sequence of Hydrogenophilus thermoluteolus TH-1.</title>
        <authorList>
            <person name="Arai H."/>
        </authorList>
    </citation>
    <scope>NUCLEOTIDE SEQUENCE [LARGE SCALE GENOMIC DNA]</scope>
    <source>
        <strain evidence="7 8">TH-1</strain>
    </source>
</reference>
<keyword evidence="8" id="KW-1185">Reference proteome</keyword>
<feature type="transmembrane region" description="Helical" evidence="6">
    <location>
        <begin position="12"/>
        <end position="36"/>
    </location>
</feature>
<dbReference type="Proteomes" id="UP000262004">
    <property type="component" value="Chromosome"/>
</dbReference>
<accession>A0A2Z6DZ70</accession>
<dbReference type="Pfam" id="PF03741">
    <property type="entry name" value="TerC"/>
    <property type="match status" value="1"/>
</dbReference>
<evidence type="ECO:0000256" key="6">
    <source>
        <dbReference type="SAM" id="Phobius"/>
    </source>
</evidence>
<feature type="transmembrane region" description="Helical" evidence="6">
    <location>
        <begin position="75"/>
        <end position="99"/>
    </location>
</feature>